<dbReference type="GO" id="GO:0005634">
    <property type="term" value="C:nucleus"/>
    <property type="evidence" value="ECO:0007669"/>
    <property type="project" value="UniProtKB-SubCell"/>
</dbReference>
<dbReference type="InterPro" id="IPR015495">
    <property type="entry name" value="Myb_TF_plants"/>
</dbReference>
<feature type="compositionally biased region" description="Basic and acidic residues" evidence="5">
    <location>
        <begin position="122"/>
        <end position="134"/>
    </location>
</feature>
<evidence type="ECO:0000256" key="3">
    <source>
        <dbReference type="ARBA" id="ARBA00023125"/>
    </source>
</evidence>
<evidence type="ECO:0008006" key="9">
    <source>
        <dbReference type="Google" id="ProtNLM"/>
    </source>
</evidence>
<dbReference type="AlphaFoldDB" id="A0A9I9DAD7"/>
<evidence type="ECO:0000256" key="5">
    <source>
        <dbReference type="SAM" id="MobiDB-lite"/>
    </source>
</evidence>
<dbReference type="FunFam" id="1.10.10.60:FF:000001">
    <property type="entry name" value="MYB-related transcription factor"/>
    <property type="match status" value="1"/>
</dbReference>
<accession>A0A9I9DAD7</accession>
<dbReference type="GO" id="GO:0003677">
    <property type="term" value="F:DNA binding"/>
    <property type="evidence" value="ECO:0007669"/>
    <property type="project" value="UniProtKB-KW"/>
</dbReference>
<sequence>MGRAPCCEKVGLKRGPWSFEEDQILIKFIQLNGHSNWRALPKKAGLLRCGKSCRLRWTNYLRPDIKRGDFTHEEEQTIINLHHLLGNRWAAIAARLPGRTDNEIKNVWHTHLKKRVTNQNETLKDQTKQNKNDDNNLYDQPFCSSKSNWISERKISIDVLRTITMTKIPSLWNLLLPKIF</sequence>
<protein>
    <recommendedName>
        <fullName evidence="9">Myb-related protein Myb4-like</fullName>
    </recommendedName>
</protein>
<evidence type="ECO:0000313" key="8">
    <source>
        <dbReference type="EnsemblPlants" id="MELO3C015731.2.1"/>
    </source>
</evidence>
<keyword evidence="2" id="KW-0677">Repeat</keyword>
<dbReference type="PROSITE" id="PS51294">
    <property type="entry name" value="HTH_MYB"/>
    <property type="match status" value="2"/>
</dbReference>
<evidence type="ECO:0000256" key="1">
    <source>
        <dbReference type="ARBA" id="ARBA00004123"/>
    </source>
</evidence>
<dbReference type="PANTHER" id="PTHR10641">
    <property type="entry name" value="MYB FAMILY TRANSCRIPTION FACTOR"/>
    <property type="match status" value="1"/>
</dbReference>
<comment type="subcellular location">
    <subcellularLocation>
        <location evidence="1">Nucleus</location>
    </subcellularLocation>
</comment>
<dbReference type="PANTHER" id="PTHR10641:SF1383">
    <property type="entry name" value="TRANSCRIPTION FACTOR MYB13"/>
    <property type="match status" value="1"/>
</dbReference>
<keyword evidence="4" id="KW-0539">Nucleus</keyword>
<dbReference type="Gene3D" id="1.10.10.60">
    <property type="entry name" value="Homeodomain-like"/>
    <property type="match status" value="2"/>
</dbReference>
<evidence type="ECO:0000259" key="7">
    <source>
        <dbReference type="PROSITE" id="PS51294"/>
    </source>
</evidence>
<evidence type="ECO:0000256" key="4">
    <source>
        <dbReference type="ARBA" id="ARBA00023242"/>
    </source>
</evidence>
<dbReference type="PROSITE" id="PS50090">
    <property type="entry name" value="MYB_LIKE"/>
    <property type="match status" value="2"/>
</dbReference>
<keyword evidence="3" id="KW-0238">DNA-binding</keyword>
<feature type="region of interest" description="Disordered" evidence="5">
    <location>
        <begin position="119"/>
        <end position="138"/>
    </location>
</feature>
<organism evidence="8">
    <name type="scientific">Cucumis melo</name>
    <name type="common">Muskmelon</name>
    <dbReference type="NCBI Taxonomy" id="3656"/>
    <lineage>
        <taxon>Eukaryota</taxon>
        <taxon>Viridiplantae</taxon>
        <taxon>Streptophyta</taxon>
        <taxon>Embryophyta</taxon>
        <taxon>Tracheophyta</taxon>
        <taxon>Spermatophyta</taxon>
        <taxon>Magnoliopsida</taxon>
        <taxon>eudicotyledons</taxon>
        <taxon>Gunneridae</taxon>
        <taxon>Pentapetalae</taxon>
        <taxon>rosids</taxon>
        <taxon>fabids</taxon>
        <taxon>Cucurbitales</taxon>
        <taxon>Cucurbitaceae</taxon>
        <taxon>Benincaseae</taxon>
        <taxon>Cucumis</taxon>
    </lineage>
</organism>
<dbReference type="CDD" id="cd00167">
    <property type="entry name" value="SANT"/>
    <property type="match status" value="2"/>
</dbReference>
<dbReference type="SUPFAM" id="SSF46689">
    <property type="entry name" value="Homeodomain-like"/>
    <property type="match status" value="1"/>
</dbReference>
<dbReference type="EnsemblPlants" id="MELO3C015731.2.1">
    <property type="protein sequence ID" value="MELO3C015731.2.1"/>
    <property type="gene ID" value="MELO3C015731.2"/>
</dbReference>
<dbReference type="InterPro" id="IPR017930">
    <property type="entry name" value="Myb_dom"/>
</dbReference>
<proteinExistence type="predicted"/>
<evidence type="ECO:0000259" key="6">
    <source>
        <dbReference type="PROSITE" id="PS50090"/>
    </source>
</evidence>
<feature type="domain" description="Myb-like" evidence="6">
    <location>
        <begin position="62"/>
        <end position="112"/>
    </location>
</feature>
<feature type="domain" description="Myb-like" evidence="6">
    <location>
        <begin position="9"/>
        <end position="61"/>
    </location>
</feature>
<evidence type="ECO:0000256" key="2">
    <source>
        <dbReference type="ARBA" id="ARBA00022737"/>
    </source>
</evidence>
<dbReference type="Gramene" id="MELO3C015731.2.1">
    <property type="protein sequence ID" value="MELO3C015731.2.1"/>
    <property type="gene ID" value="MELO3C015731.2"/>
</dbReference>
<dbReference type="Pfam" id="PF00249">
    <property type="entry name" value="Myb_DNA-binding"/>
    <property type="match status" value="2"/>
</dbReference>
<name>A0A9I9DAD7_CUCME</name>
<feature type="domain" description="HTH myb-type" evidence="7">
    <location>
        <begin position="9"/>
        <end position="61"/>
    </location>
</feature>
<dbReference type="InterPro" id="IPR001005">
    <property type="entry name" value="SANT/Myb"/>
</dbReference>
<feature type="domain" description="HTH myb-type" evidence="7">
    <location>
        <begin position="62"/>
        <end position="116"/>
    </location>
</feature>
<dbReference type="SMART" id="SM00717">
    <property type="entry name" value="SANT"/>
    <property type="match status" value="2"/>
</dbReference>
<dbReference type="InterPro" id="IPR009057">
    <property type="entry name" value="Homeodomain-like_sf"/>
</dbReference>
<reference evidence="8" key="1">
    <citation type="submission" date="2023-03" db="UniProtKB">
        <authorList>
            <consortium name="EnsemblPlants"/>
        </authorList>
    </citation>
    <scope>IDENTIFICATION</scope>
</reference>